<dbReference type="Pfam" id="PF09375">
    <property type="entry name" value="Peptidase_M75"/>
    <property type="match status" value="1"/>
</dbReference>
<comment type="caution">
    <text evidence="5">The sequence shown here is derived from an EMBL/GenBank/DDBJ whole genome shotgun (WGS) entry which is preliminary data.</text>
</comment>
<dbReference type="AlphaFoldDB" id="A0A073IH45"/>
<dbReference type="RefSeq" id="WP_025059594.1">
    <property type="nucleotide sequence ID" value="NZ_JAMC01000005.1"/>
</dbReference>
<reference evidence="5 6" key="1">
    <citation type="submission" date="2014-01" db="EMBL/GenBank/DDBJ databases">
        <title>Sulfitobacter donghicola JCM 14565 Genome Sequencing.</title>
        <authorList>
            <person name="Lai Q."/>
            <person name="Hong Z."/>
        </authorList>
    </citation>
    <scope>NUCLEOTIDE SEQUENCE [LARGE SCALE GENOMIC DNA]</scope>
    <source>
        <strain evidence="5 6">JCM 14565</strain>
    </source>
</reference>
<dbReference type="Gene3D" id="1.20.1420.20">
    <property type="entry name" value="M75 peptidase, HXXE motif"/>
    <property type="match status" value="1"/>
</dbReference>
<name>A0A073IH45_9RHOB</name>
<feature type="signal peptide" evidence="3">
    <location>
        <begin position="1"/>
        <end position="19"/>
    </location>
</feature>
<dbReference type="InterPro" id="IPR034984">
    <property type="entry name" value="Imelysin-like_IPPA"/>
</dbReference>
<comment type="subcellular location">
    <subcellularLocation>
        <location evidence="1">Cell envelope</location>
    </subcellularLocation>
</comment>
<proteinExistence type="predicted"/>
<dbReference type="CDD" id="cd14659">
    <property type="entry name" value="Imelysin-like_IPPA"/>
    <property type="match status" value="1"/>
</dbReference>
<dbReference type="GO" id="GO:0030313">
    <property type="term" value="C:cell envelope"/>
    <property type="evidence" value="ECO:0007669"/>
    <property type="project" value="UniProtKB-SubCell"/>
</dbReference>
<evidence type="ECO:0000313" key="6">
    <source>
        <dbReference type="Proteomes" id="UP000027734"/>
    </source>
</evidence>
<evidence type="ECO:0000259" key="4">
    <source>
        <dbReference type="Pfam" id="PF09375"/>
    </source>
</evidence>
<feature type="domain" description="Imelysin-like" evidence="4">
    <location>
        <begin position="57"/>
        <end position="335"/>
    </location>
</feature>
<dbReference type="eggNOG" id="COG3489">
    <property type="taxonomic scope" value="Bacteria"/>
</dbReference>
<organism evidence="5 6">
    <name type="scientific">Sulfitobacter donghicola DSW-25 = KCTC 12864 = JCM 14565</name>
    <dbReference type="NCBI Taxonomy" id="1300350"/>
    <lineage>
        <taxon>Bacteria</taxon>
        <taxon>Pseudomonadati</taxon>
        <taxon>Pseudomonadota</taxon>
        <taxon>Alphaproteobacteria</taxon>
        <taxon>Rhodobacterales</taxon>
        <taxon>Roseobacteraceae</taxon>
        <taxon>Sulfitobacter</taxon>
    </lineage>
</organism>
<gene>
    <name evidence="5" type="ORF">DSW25_13770</name>
</gene>
<feature type="chain" id="PRO_5001689708" description="Imelysin-like domain-containing protein" evidence="3">
    <location>
        <begin position="20"/>
        <end position="357"/>
    </location>
</feature>
<keyword evidence="2 3" id="KW-0732">Signal</keyword>
<dbReference type="OrthoDB" id="5729110at2"/>
<dbReference type="InterPro" id="IPR018976">
    <property type="entry name" value="Imelysin-like"/>
</dbReference>
<evidence type="ECO:0000256" key="3">
    <source>
        <dbReference type="SAM" id="SignalP"/>
    </source>
</evidence>
<keyword evidence="6" id="KW-1185">Reference proteome</keyword>
<sequence>MIRSILAVVATLAATACWAQEGSAYNEELGLPYWAPGRGEVDHEALRRRSLAVLEGQYSAFAGATKDFAEATQDYCNAEISREEIINGFENVWLTWAPLDSYQFGPAEQSGAVLSINFWPDKKNFVGRALKSIMAQPSVAQRSGQAVASGSAAGQGLPAIERLLFTDIPTCPAIIGVSAVLHQTAEQLYDDWFDVDGWADLIRAAGPENPVYLSNEEFTKTLYTALDFGLIRISEQRLGRPMGTYDRTFPKRAEAWRSGLTGRIVSAQLNGFAQMIRSGFAGDLRDPDRAWILELVGQAEGRLAEIPVSISEAVKTPQGRFRVELLQTKIDEIRHALAEDIGPGLGVDTGFSPADGD</sequence>
<dbReference type="InterPro" id="IPR038352">
    <property type="entry name" value="Imelysin_sf"/>
</dbReference>
<dbReference type="PROSITE" id="PS51257">
    <property type="entry name" value="PROKAR_LIPOPROTEIN"/>
    <property type="match status" value="1"/>
</dbReference>
<protein>
    <recommendedName>
        <fullName evidence="4">Imelysin-like domain-containing protein</fullName>
    </recommendedName>
</protein>
<dbReference type="Proteomes" id="UP000027734">
    <property type="component" value="Unassembled WGS sequence"/>
</dbReference>
<evidence type="ECO:0000256" key="1">
    <source>
        <dbReference type="ARBA" id="ARBA00004196"/>
    </source>
</evidence>
<dbReference type="EMBL" id="JAMC01000005">
    <property type="protein sequence ID" value="KEJ88880.1"/>
    <property type="molecule type" value="Genomic_DNA"/>
</dbReference>
<dbReference type="STRING" id="1300350.Z948_2228"/>
<accession>A0A073IH45</accession>
<evidence type="ECO:0000313" key="5">
    <source>
        <dbReference type="EMBL" id="KEJ88880.1"/>
    </source>
</evidence>
<evidence type="ECO:0000256" key="2">
    <source>
        <dbReference type="ARBA" id="ARBA00022729"/>
    </source>
</evidence>